<proteinExistence type="predicted"/>
<comment type="subcellular location">
    <subcellularLocation>
        <location evidence="1">Cell outer membrane</location>
    </subcellularLocation>
</comment>
<keyword evidence="2" id="KW-0472">Membrane</keyword>
<dbReference type="InterPro" id="IPR041700">
    <property type="entry name" value="OMP_b-brl_3"/>
</dbReference>
<dbReference type="SUPFAM" id="SSF49464">
    <property type="entry name" value="Carboxypeptidase regulatory domain-like"/>
    <property type="match status" value="1"/>
</dbReference>
<dbReference type="Gene3D" id="2.170.130.10">
    <property type="entry name" value="TonB-dependent receptor, plug domain"/>
    <property type="match status" value="1"/>
</dbReference>
<evidence type="ECO:0000256" key="1">
    <source>
        <dbReference type="ARBA" id="ARBA00004442"/>
    </source>
</evidence>
<name>A0A1I5AF99_9FLAO</name>
<evidence type="ECO:0000313" key="8">
    <source>
        <dbReference type="Proteomes" id="UP000199153"/>
    </source>
</evidence>
<accession>A0A1I5AF99</accession>
<feature type="chain" id="PRO_5011544248" evidence="4">
    <location>
        <begin position="23"/>
        <end position="809"/>
    </location>
</feature>
<evidence type="ECO:0000259" key="6">
    <source>
        <dbReference type="Pfam" id="PF14905"/>
    </source>
</evidence>
<protein>
    <submittedName>
        <fullName evidence="7">Outer membrane receptor proteins, mostly Fe transport</fullName>
    </submittedName>
</protein>
<dbReference type="Gene3D" id="2.40.170.20">
    <property type="entry name" value="TonB-dependent receptor, beta-barrel domain"/>
    <property type="match status" value="1"/>
</dbReference>
<evidence type="ECO:0000256" key="4">
    <source>
        <dbReference type="SAM" id="SignalP"/>
    </source>
</evidence>
<dbReference type="Pfam" id="PF14905">
    <property type="entry name" value="OMP_b-brl_3"/>
    <property type="match status" value="1"/>
</dbReference>
<dbReference type="EMBL" id="FOVL01000010">
    <property type="protein sequence ID" value="SFN61108.1"/>
    <property type="molecule type" value="Genomic_DNA"/>
</dbReference>
<dbReference type="SUPFAM" id="SSF56935">
    <property type="entry name" value="Porins"/>
    <property type="match status" value="1"/>
</dbReference>
<feature type="signal peptide" evidence="4">
    <location>
        <begin position="1"/>
        <end position="22"/>
    </location>
</feature>
<sequence>MKLYRKLTIAFFMCLITQISIAQQGLLSGSLMDQEEESIPFATVAVMKLPDSTLVTGSTTEMDGTFNLKPPKNGTYVLRFSAIGFESTFSPLFEIASSDFSRDFGLVTMREEMAMLNEVMIHSWRPRVKVENGKMVMKVEGTAVAAGRTAYEMLSRAPGVSVGQDGDFMINGNQGVTVMLDGRMTYLSAKELQTLLESMPAESIEEIEVIHNPSAKYDAEGTAGILNINLKKNIGTGLTGSIYGGYKVSNQKLFNGGTNLSYNKGNWNSFFNLDLSERGDYRPQKVIRTFPGNQDFSIYEQSGLQESEQFVPSLRIGTDYDFNDNHSIGIMANLIYKDRQDDWNTFSTLRHPVNGPFVSVDALNNRNDSFSNGQFNVHYTGKLDTTGTSISADVDYVRLKNEVNASFTNTYTYHTDDSKVLELLDNNSLSDYSIYAAKIDFMTPLSTSSNLELGVKASKVISDSELNYFVTENNDRQLDPSMSDRFRYEEEIYAAYASYSNRFNDTWNFQAGLRAEQTYGEGRSFKMNESNEREYLEFFPNAMLEQKVSKNYQLNYAYSRRISRPNYSNFNPFIFYLDPYTYVDGNPELRAQITDSYKLTQTFFKKFNLLLAYESTNDYFIEVPASDSQTGKTAFTTRNLDNFTNYSATLVAPVELASFWKMNNTMVLNQQKYDLTIDEQSVENDNLFYLVQSNHQINLPLNIKFELNGTYRGPMAYGVYNIASQWWLDAGLKKSFFNDKLEVTLNATDIFKGMEMDVNADFLDNTIKIDQYFDERSVSLNLRYTFRKSNSNKKVRQNSLEELNRAGGK</sequence>
<keyword evidence="3" id="KW-0998">Cell outer membrane</keyword>
<keyword evidence="7" id="KW-0675">Receptor</keyword>
<reference evidence="7 8" key="1">
    <citation type="submission" date="2016-10" db="EMBL/GenBank/DDBJ databases">
        <authorList>
            <person name="de Groot N.N."/>
        </authorList>
    </citation>
    <scope>NUCLEOTIDE SEQUENCE [LARGE SCALE GENOMIC DNA]</scope>
    <source>
        <strain evidence="7 8">DSM 17794</strain>
    </source>
</reference>
<dbReference type="STRING" id="287099.SAMN05660413_01840"/>
<dbReference type="AlphaFoldDB" id="A0A1I5AF99"/>
<dbReference type="InterPro" id="IPR036942">
    <property type="entry name" value="Beta-barrel_TonB_sf"/>
</dbReference>
<organism evidence="7 8">
    <name type="scientific">Salegentibacter flavus</name>
    <dbReference type="NCBI Taxonomy" id="287099"/>
    <lineage>
        <taxon>Bacteria</taxon>
        <taxon>Pseudomonadati</taxon>
        <taxon>Bacteroidota</taxon>
        <taxon>Flavobacteriia</taxon>
        <taxon>Flavobacteriales</taxon>
        <taxon>Flavobacteriaceae</taxon>
        <taxon>Salegentibacter</taxon>
    </lineage>
</organism>
<evidence type="ECO:0000313" key="7">
    <source>
        <dbReference type="EMBL" id="SFN61108.1"/>
    </source>
</evidence>
<keyword evidence="4" id="KW-0732">Signal</keyword>
<evidence type="ECO:0000256" key="2">
    <source>
        <dbReference type="ARBA" id="ARBA00023136"/>
    </source>
</evidence>
<dbReference type="PANTHER" id="PTHR40980">
    <property type="entry name" value="PLUG DOMAIN-CONTAINING PROTEIN"/>
    <property type="match status" value="1"/>
</dbReference>
<feature type="domain" description="TonB-dependent receptor plug" evidence="5">
    <location>
        <begin position="147"/>
        <end position="225"/>
    </location>
</feature>
<dbReference type="Pfam" id="PF13715">
    <property type="entry name" value="CarbopepD_reg_2"/>
    <property type="match status" value="1"/>
</dbReference>
<dbReference type="InterPro" id="IPR012910">
    <property type="entry name" value="Plug_dom"/>
</dbReference>
<dbReference type="InterPro" id="IPR008969">
    <property type="entry name" value="CarboxyPept-like_regulatory"/>
</dbReference>
<feature type="domain" description="Outer membrane protein beta-barrel" evidence="6">
    <location>
        <begin position="382"/>
        <end position="784"/>
    </location>
</feature>
<keyword evidence="8" id="KW-1185">Reference proteome</keyword>
<evidence type="ECO:0000256" key="3">
    <source>
        <dbReference type="ARBA" id="ARBA00023237"/>
    </source>
</evidence>
<dbReference type="PANTHER" id="PTHR40980:SF3">
    <property type="entry name" value="TONB-DEPENDENT RECEPTOR-LIKE BETA-BARREL DOMAIN-CONTAINING PROTEIN"/>
    <property type="match status" value="1"/>
</dbReference>
<dbReference type="Proteomes" id="UP000199153">
    <property type="component" value="Unassembled WGS sequence"/>
</dbReference>
<gene>
    <name evidence="7" type="ORF">SAMN05660413_01840</name>
</gene>
<dbReference type="GO" id="GO:0009279">
    <property type="term" value="C:cell outer membrane"/>
    <property type="evidence" value="ECO:0007669"/>
    <property type="project" value="UniProtKB-SubCell"/>
</dbReference>
<dbReference type="OrthoDB" id="8764943at2"/>
<dbReference type="InterPro" id="IPR037066">
    <property type="entry name" value="Plug_dom_sf"/>
</dbReference>
<dbReference type="Pfam" id="PF07715">
    <property type="entry name" value="Plug"/>
    <property type="match status" value="1"/>
</dbReference>
<evidence type="ECO:0000259" key="5">
    <source>
        <dbReference type="Pfam" id="PF07715"/>
    </source>
</evidence>